<protein>
    <submittedName>
        <fullName evidence="2">Peptide methionine sulfoxide reductase B8</fullName>
    </submittedName>
</protein>
<dbReference type="STRING" id="4615.A0A199W4N3"/>
<dbReference type="AlphaFoldDB" id="A0A199W4N3"/>
<accession>A0A199W4N3</accession>
<organism evidence="2 3">
    <name type="scientific">Ananas comosus</name>
    <name type="common">Pineapple</name>
    <name type="synonym">Ananas ananas</name>
    <dbReference type="NCBI Taxonomy" id="4615"/>
    <lineage>
        <taxon>Eukaryota</taxon>
        <taxon>Viridiplantae</taxon>
        <taxon>Streptophyta</taxon>
        <taxon>Embryophyta</taxon>
        <taxon>Tracheophyta</taxon>
        <taxon>Spermatophyta</taxon>
        <taxon>Magnoliopsida</taxon>
        <taxon>Liliopsida</taxon>
        <taxon>Poales</taxon>
        <taxon>Bromeliaceae</taxon>
        <taxon>Bromelioideae</taxon>
        <taxon>Ananas</taxon>
    </lineage>
</organism>
<dbReference type="Proteomes" id="UP000092600">
    <property type="component" value="Unassembled WGS sequence"/>
</dbReference>
<evidence type="ECO:0000256" key="1">
    <source>
        <dbReference type="SAM" id="MobiDB-lite"/>
    </source>
</evidence>
<evidence type="ECO:0000313" key="2">
    <source>
        <dbReference type="EMBL" id="OAY84274.1"/>
    </source>
</evidence>
<sequence length="87" mass="9414">MASSGGVSMAKSEEEWRAILSPEQFRILRLKGTDPIPMGGGRRSPVRRAAATWATCSKVRGSRRLPTNATASTASRSSLLPRRETSL</sequence>
<proteinExistence type="predicted"/>
<feature type="compositionally biased region" description="Low complexity" evidence="1">
    <location>
        <begin position="66"/>
        <end position="80"/>
    </location>
</feature>
<gene>
    <name evidence="2" type="ORF">ACMD2_19694</name>
</gene>
<reference evidence="2 3" key="1">
    <citation type="journal article" date="2016" name="DNA Res.">
        <title>The draft genome of MD-2 pineapple using hybrid error correction of long reads.</title>
        <authorList>
            <person name="Redwan R.M."/>
            <person name="Saidin A."/>
            <person name="Kumar S.V."/>
        </authorList>
    </citation>
    <scope>NUCLEOTIDE SEQUENCE [LARGE SCALE GENOMIC DNA]</scope>
    <source>
        <strain evidence="3">cv. MD2</strain>
        <tissue evidence="2">Leaf</tissue>
    </source>
</reference>
<comment type="caution">
    <text evidence="2">The sequence shown here is derived from an EMBL/GenBank/DDBJ whole genome shotgun (WGS) entry which is preliminary data.</text>
</comment>
<name>A0A199W4N3_ANACO</name>
<evidence type="ECO:0000313" key="3">
    <source>
        <dbReference type="Proteomes" id="UP000092600"/>
    </source>
</evidence>
<dbReference type="EMBL" id="LSRQ01000237">
    <property type="protein sequence ID" value="OAY84274.1"/>
    <property type="molecule type" value="Genomic_DNA"/>
</dbReference>
<feature type="region of interest" description="Disordered" evidence="1">
    <location>
        <begin position="61"/>
        <end position="87"/>
    </location>
</feature>